<dbReference type="RefSeq" id="WP_186999596.1">
    <property type="nucleotide sequence ID" value="NZ_JACRWH010000057.1"/>
</dbReference>
<dbReference type="Proteomes" id="UP000649075">
    <property type="component" value="Unassembled WGS sequence"/>
</dbReference>
<evidence type="ECO:0000259" key="1">
    <source>
        <dbReference type="Pfam" id="PF04230"/>
    </source>
</evidence>
<organism evidence="2 3">
    <name type="scientific">Holdemanella hominis</name>
    <dbReference type="NCBI Taxonomy" id="2764327"/>
    <lineage>
        <taxon>Bacteria</taxon>
        <taxon>Bacillati</taxon>
        <taxon>Bacillota</taxon>
        <taxon>Erysipelotrichia</taxon>
        <taxon>Erysipelotrichales</taxon>
        <taxon>Erysipelotrichaceae</taxon>
        <taxon>Holdemanella</taxon>
    </lineage>
</organism>
<comment type="caution">
    <text evidence="2">The sequence shown here is derived from an EMBL/GenBank/DDBJ whole genome shotgun (WGS) entry which is preliminary data.</text>
</comment>
<dbReference type="EMBL" id="JACRWH010000057">
    <property type="protein sequence ID" value="MBC6013094.1"/>
    <property type="molecule type" value="Genomic_DNA"/>
</dbReference>
<dbReference type="InterPro" id="IPR007345">
    <property type="entry name" value="Polysacch_pyruvyl_Trfase"/>
</dbReference>
<dbReference type="GO" id="GO:0016740">
    <property type="term" value="F:transferase activity"/>
    <property type="evidence" value="ECO:0007669"/>
    <property type="project" value="UniProtKB-KW"/>
</dbReference>
<protein>
    <submittedName>
        <fullName evidence="2">Polysaccharide pyruvyl transferase family protein</fullName>
    </submittedName>
</protein>
<reference evidence="2 3" key="1">
    <citation type="submission" date="2020-08" db="EMBL/GenBank/DDBJ databases">
        <authorList>
            <person name="Liu C."/>
            <person name="Sun Q."/>
        </authorList>
    </citation>
    <scope>NUCLEOTIDE SEQUENCE [LARGE SCALE GENOMIC DNA]</scope>
    <source>
        <strain evidence="2 3">L34</strain>
    </source>
</reference>
<proteinExistence type="predicted"/>
<name>A0ABR7KK33_9FIRM</name>
<sequence length="358" mass="41977">MNGKIITCHYAYNYGAVLQSYALCSYLNNHGVDTQVINYRPWYYKGSTSKTNKLRLLVRHIVRIPDNIKSEKVFMQFLRNHVPLTKEFKTYEELEKSSLSADYFVAGSDQIWNLNLPNGKDGAFYFDFVKTGKKISYAASLGMDELSETQRQYLLQRISNFDDIAVRENTAKKLLNTSKNISVVMDPVYLLSKDDWKKLEQKPKKFHTEKYILVFAFNRQKEIFDFGKKLAKKYDYKVISINTFWEDVFNGMDHYYWNCSPNEFLYLLSHAECIVTNSFHGLSFSIIYNKPVILFQKNDKGNSRMLDLVNRINANEVIDNKWKSDIKIPKINYEIINDAVEIERKKSEEYLRDSLSLG</sequence>
<dbReference type="Pfam" id="PF04230">
    <property type="entry name" value="PS_pyruv_trans"/>
    <property type="match status" value="1"/>
</dbReference>
<evidence type="ECO:0000313" key="3">
    <source>
        <dbReference type="Proteomes" id="UP000649075"/>
    </source>
</evidence>
<accession>A0ABR7KK33</accession>
<keyword evidence="3" id="KW-1185">Reference proteome</keyword>
<evidence type="ECO:0000313" key="2">
    <source>
        <dbReference type="EMBL" id="MBC6013094.1"/>
    </source>
</evidence>
<gene>
    <name evidence="2" type="ORF">H8911_10320</name>
</gene>
<feature type="domain" description="Polysaccharide pyruvyl transferase" evidence="1">
    <location>
        <begin position="13"/>
        <end position="295"/>
    </location>
</feature>
<keyword evidence="2" id="KW-0808">Transferase</keyword>